<dbReference type="SUPFAM" id="SSF81837">
    <property type="entry name" value="BEACH domain"/>
    <property type="match status" value="1"/>
</dbReference>
<dbReference type="SMART" id="SM00320">
    <property type="entry name" value="WD40"/>
    <property type="match status" value="5"/>
</dbReference>
<dbReference type="SMART" id="SM01026">
    <property type="entry name" value="Beach"/>
    <property type="match status" value="1"/>
</dbReference>
<dbReference type="WBParaSite" id="PgR075_g062_t01">
    <property type="protein sequence ID" value="PgR075_g062_t01"/>
    <property type="gene ID" value="PgR075_g062"/>
</dbReference>
<name>A0A915C1P5_PARUN</name>
<keyword evidence="1" id="KW-0853">WD repeat</keyword>
<dbReference type="Gene3D" id="2.130.10.10">
    <property type="entry name" value="YVTN repeat-like/Quinoprotein amine dehydrogenase"/>
    <property type="match status" value="2"/>
</dbReference>
<sequence length="1391" mass="156051">MDKKTVSSVASRIFELNEGDHTIDEISLRLFDLCESFIQQIDLTSTASDSSDVVDGLIPSNVFNAENKVEPANGSGSQVDVLNTLAALFDAPFVEIDSNGINMIWRSGSAWGHISPVMFFARKEERCVCAMFPSRAPPLRRFMLYAHNSLSTRSQVFNLLIRQLLDIFNEFATRSLYPLLSADVICADEDLWLSVDLPLLLNERCFPRNPPSQKHSTEMSNDLSECRLRDMTDAWCARRLSNFDYLMKLNEFAGRTRNQPDNYVIMPWVCDFSSEDGGWRPLDRTKYRLNKGDAQLEETYRREPAHHIPELLSDIGCMVYRARREPREALCRVVRSKWVPEEYPRSMARMYEWTPDECIPEFYDDPTLFHSIHPDMCDLEVPPWCNNASEFIKWHRAMLESDQVSGSLHQWIDLVFGYQLSGKAAVSALNVHLSLVQKSVSPRTSGIVQLFHIPHPKRSNGSHNDHINPLDTANFNPLYYALSNSLNTNADSVDDEHFHLKDLLREVRKTRLESNRQVTASVTSVAVTILELALAEYCRDLSPNATFVDRLSRAKRLLISHGYLIPGHIVEPLKLLLDENHRESRLEKSVYMSSWLLNTFNLPSKITRLHSHLTDFHALAHARSIFPSGQASDDLLTQQLNAFVECLRVGGVEMRDLLARMFVSQLGHPDCAVAALLTCFPHVVAVFDITHFDALLPAIKNIYDNDVFYPSVLKLLDRRFLVQLSMAIGTESFMRNIVPSLVELLCADRPTSRGQILRESIVWLSKRYGPIITATHISSSLLRMLALCFSVRPIDERLVREVDLDIAMDGDASCSNVIGCLLEIAVLYGVSFITFQYLPFCAEVIEQAIKRIGFASEGAAVAAVVLLQHCCNSLSDKQLMDCLQECIMDSILFPAVRLFCSPSIQFSSLAMRRFFASRLLSSVHLLACRIGAENVTRYMSCAIQRIFCTFDLFYEMIDDSLHRKETEHSQLSELFSVSFAQLLFRLFSSVCGRPFLFETLPNSALVFQLSGARSLVSPHSAFALSSGNKLNTLLTSHSASSFDPSSDLSLNDKMSSSSHSHMGANCAAHCRAVLSTSAERVPFNHLPISSFAEHSALVRRIVCMDNENCFASASVDKTVKLWSIRFNEQQGIRSRWTYRQHTKPVLDVCLLSSLSLIASTDSSLHVWDPFRGSTVSQFDWPQVGDSALTSIASLGRATLVTASPLDNALRLVDVRAGRFCVSLFATEANAAIKGSTHSSPNATIRCFAVSPNENQCAIALSSGMLSILDLRTGCVVAISSQIHSDALEMRWTTSGYLVSSHLDHPTICWDTRPLQIRRRLPESASMILAYRNQLFSVHSSGRIKVYDDLEVKLETKLKSDSISGSLTSVAFLPNNKMFLFGSSTGHIRLFC</sequence>
<evidence type="ECO:0000313" key="4">
    <source>
        <dbReference type="WBParaSite" id="PgR075_g062_t01"/>
    </source>
</evidence>
<protein>
    <submittedName>
        <fullName evidence="4">BEACH domain-containing protein</fullName>
    </submittedName>
</protein>
<dbReference type="InterPro" id="IPR036372">
    <property type="entry name" value="BEACH_dom_sf"/>
</dbReference>
<dbReference type="Pfam" id="PF02138">
    <property type="entry name" value="Beach"/>
    <property type="match status" value="1"/>
</dbReference>
<dbReference type="CDD" id="cd06071">
    <property type="entry name" value="Beach"/>
    <property type="match status" value="1"/>
</dbReference>
<feature type="domain" description="BEACH" evidence="2">
    <location>
        <begin position="220"/>
        <end position="482"/>
    </location>
</feature>
<evidence type="ECO:0000256" key="1">
    <source>
        <dbReference type="PROSITE-ProRule" id="PRU00221"/>
    </source>
</evidence>
<dbReference type="InterPro" id="IPR001680">
    <property type="entry name" value="WD40_rpt"/>
</dbReference>
<evidence type="ECO:0000313" key="3">
    <source>
        <dbReference type="Proteomes" id="UP000887569"/>
    </source>
</evidence>
<dbReference type="PANTHER" id="PTHR46866:SF1">
    <property type="entry name" value="GH12955P"/>
    <property type="match status" value="1"/>
</dbReference>
<dbReference type="InterPro" id="IPR015943">
    <property type="entry name" value="WD40/YVTN_repeat-like_dom_sf"/>
</dbReference>
<accession>A0A915C1P5</accession>
<dbReference type="Gene3D" id="1.10.1540.10">
    <property type="entry name" value="BEACH domain"/>
    <property type="match status" value="1"/>
</dbReference>
<dbReference type="PANTHER" id="PTHR46866">
    <property type="entry name" value="GH12955P"/>
    <property type="match status" value="1"/>
</dbReference>
<organism evidence="3 4">
    <name type="scientific">Parascaris univalens</name>
    <name type="common">Nematode worm</name>
    <dbReference type="NCBI Taxonomy" id="6257"/>
    <lineage>
        <taxon>Eukaryota</taxon>
        <taxon>Metazoa</taxon>
        <taxon>Ecdysozoa</taxon>
        <taxon>Nematoda</taxon>
        <taxon>Chromadorea</taxon>
        <taxon>Rhabditida</taxon>
        <taxon>Spirurina</taxon>
        <taxon>Ascaridomorpha</taxon>
        <taxon>Ascaridoidea</taxon>
        <taxon>Ascarididae</taxon>
        <taxon>Parascaris</taxon>
    </lineage>
</organism>
<feature type="repeat" description="WD" evidence="1">
    <location>
        <begin position="1091"/>
        <end position="1125"/>
    </location>
</feature>
<dbReference type="InterPro" id="IPR000409">
    <property type="entry name" value="BEACH_dom"/>
</dbReference>
<dbReference type="PROSITE" id="PS50197">
    <property type="entry name" value="BEACH"/>
    <property type="match status" value="1"/>
</dbReference>
<dbReference type="PROSITE" id="PS50082">
    <property type="entry name" value="WD_REPEATS_2"/>
    <property type="match status" value="1"/>
</dbReference>
<reference evidence="4" key="1">
    <citation type="submission" date="2022-11" db="UniProtKB">
        <authorList>
            <consortium name="WormBaseParasite"/>
        </authorList>
    </citation>
    <scope>IDENTIFICATION</scope>
</reference>
<dbReference type="SUPFAM" id="SSF50978">
    <property type="entry name" value="WD40 repeat-like"/>
    <property type="match status" value="1"/>
</dbReference>
<keyword evidence="3" id="KW-1185">Reference proteome</keyword>
<dbReference type="Pfam" id="PF00400">
    <property type="entry name" value="WD40"/>
    <property type="match status" value="2"/>
</dbReference>
<evidence type="ECO:0000259" key="2">
    <source>
        <dbReference type="PROSITE" id="PS50197"/>
    </source>
</evidence>
<dbReference type="InterPro" id="IPR036322">
    <property type="entry name" value="WD40_repeat_dom_sf"/>
</dbReference>
<proteinExistence type="predicted"/>
<dbReference type="Proteomes" id="UP000887569">
    <property type="component" value="Unplaced"/>
</dbReference>